<sequence>MATTLTTYLCDAIDRKDPPRKISRLLKEGVDCNLSRFDPAKLKFVSPIQLAAEKSTCKYGTLHLLYRKRNSPTKTQLQKHLAFFCDHYQVSNEEENELFLEFTVCRLLHNRICQYPPKEMRIIIEGLLGHDKAKFRGEKLNIGSTNYIFLQVRIYALFQWLVDMKTNISIKSESETFNIIENELSHNLEAYYLLHDIQHIPVRMTESMDFQQLKEIESFEQLQKFYESIAENVINKIKQLQPQQEYFIPTGWRHHAVCVSFRRIDQTYISIRVDNPSGSNPSNMHEMDSDITNVPLIRPKVLGRLSLNKLDENKNYIKSLIDSVKRNLEARIAIPLIYDTNKTIKDLDRRHEEYVPNIVEQAADNCVVKCFEPGLRTRFGEQHKKLCEKLIFQHEINVVNKLIRQCEMEFKCFVEGSPDRFIRFAKFDEINKVKLTPNASLQEKIKMSYKKHCRLLSNVTNEECSRPLKDRFIHLLFKEENTIIELKNLFREPRVLIVGEAGSGKTTVCQYAAYSWACQELWESQFDWLFYIRMRNLNSKLYPLQSNNYSLVDIIVRECFRGCTLSHLEKSRLEYAISCSSNIVWILDGCDERTIPDHLIAIEQELLDKDYLLLTSRPYGTNKCHYDIKVHIQNFTEDNIEKYINKYFSICKHSAAKECWSFIRYSDPLKKAAHIPIYLELICILWDSGKVDFNNIMTTGELYEKIYEYLLRRYLLKFYGLCASALAGHDIFQHSSVKEFTYLEYLAFLATKSHTFSISGHQISNVAGALFLPLLQIGLLEQRSRDHISVLVENGYYFIHRSFQEYLCARYIRRALTSLNIEKQTEVMDFIIEEKYNRCMEDTFKYFFSLSRISSCTEKFWLAVDYEPRDLVGLRHFCRIMRWFPYASCRFDFDDKKRIDERVIDVIKEWMSNRKRRPHDCANAYLFECFENVINKQVWLEAWKNDLFEENPLNRLYFMSDLWSETNIIALRNIYDQIPKDLHAFHCLIHNGPTTRNLKSLKINTDLFIPPLFDKQSKIPEFLKEAQNKAKPHESIMTPGEFQKILQNYSSFANLNRQKTLSDQIVWPLIIAPSALINIDNETLELILKLSQQNVLFYRDFKLPIIPFLELYKNSIGSIEKTLCSLIVSIALSSTCIIMASPKQTTSILVYQNETYDDIKLSLNRRLALILEFDRIRQEYGYSTTLC</sequence>
<dbReference type="PROSITE" id="PS50837">
    <property type="entry name" value="NACHT"/>
    <property type="match status" value="1"/>
</dbReference>
<reference evidence="2" key="1">
    <citation type="submission" date="2021-02" db="EMBL/GenBank/DDBJ databases">
        <authorList>
            <person name="Nowell W R."/>
        </authorList>
    </citation>
    <scope>NUCLEOTIDE SEQUENCE</scope>
</reference>
<dbReference type="Pfam" id="PF05729">
    <property type="entry name" value="NACHT"/>
    <property type="match status" value="1"/>
</dbReference>
<feature type="domain" description="NACHT" evidence="1">
    <location>
        <begin position="493"/>
        <end position="592"/>
    </location>
</feature>
<proteinExistence type="predicted"/>
<dbReference type="Proteomes" id="UP000663864">
    <property type="component" value="Unassembled WGS sequence"/>
</dbReference>
<evidence type="ECO:0000313" key="2">
    <source>
        <dbReference type="EMBL" id="CAF0927598.1"/>
    </source>
</evidence>
<dbReference type="Gene3D" id="3.40.50.300">
    <property type="entry name" value="P-loop containing nucleotide triphosphate hydrolases"/>
    <property type="match status" value="1"/>
</dbReference>
<protein>
    <recommendedName>
        <fullName evidence="1">NACHT domain-containing protein</fullName>
    </recommendedName>
</protein>
<comment type="caution">
    <text evidence="2">The sequence shown here is derived from an EMBL/GenBank/DDBJ whole genome shotgun (WGS) entry which is preliminary data.</text>
</comment>
<dbReference type="SUPFAM" id="SSF52540">
    <property type="entry name" value="P-loop containing nucleoside triphosphate hydrolases"/>
    <property type="match status" value="1"/>
</dbReference>
<dbReference type="InterPro" id="IPR007111">
    <property type="entry name" value="NACHT_NTPase"/>
</dbReference>
<evidence type="ECO:0000313" key="3">
    <source>
        <dbReference type="Proteomes" id="UP000663864"/>
    </source>
</evidence>
<organism evidence="2 3">
    <name type="scientific">Rotaria sordida</name>
    <dbReference type="NCBI Taxonomy" id="392033"/>
    <lineage>
        <taxon>Eukaryota</taxon>
        <taxon>Metazoa</taxon>
        <taxon>Spiralia</taxon>
        <taxon>Gnathifera</taxon>
        <taxon>Rotifera</taxon>
        <taxon>Eurotatoria</taxon>
        <taxon>Bdelloidea</taxon>
        <taxon>Philodinida</taxon>
        <taxon>Philodinidae</taxon>
        <taxon>Rotaria</taxon>
    </lineage>
</organism>
<accession>A0A814BJ34</accession>
<name>A0A814BJ34_9BILA</name>
<dbReference type="InterPro" id="IPR027417">
    <property type="entry name" value="P-loop_NTPase"/>
</dbReference>
<gene>
    <name evidence="2" type="ORF">ZHD862_LOCUS8749</name>
</gene>
<dbReference type="AlphaFoldDB" id="A0A814BJ34"/>
<dbReference type="PANTHER" id="PTHR46844">
    <property type="entry name" value="SLR5058 PROTEIN"/>
    <property type="match status" value="1"/>
</dbReference>
<dbReference type="EMBL" id="CAJNOT010000288">
    <property type="protein sequence ID" value="CAF0927598.1"/>
    <property type="molecule type" value="Genomic_DNA"/>
</dbReference>
<dbReference type="PANTHER" id="PTHR46844:SF1">
    <property type="entry name" value="SLR5058 PROTEIN"/>
    <property type="match status" value="1"/>
</dbReference>
<evidence type="ECO:0000259" key="1">
    <source>
        <dbReference type="PROSITE" id="PS50837"/>
    </source>
</evidence>